<dbReference type="EMBL" id="JAUTXU010000426">
    <property type="protein sequence ID" value="KAK3680785.1"/>
    <property type="molecule type" value="Genomic_DNA"/>
</dbReference>
<comment type="caution">
    <text evidence="1">The sequence shown here is derived from an EMBL/GenBank/DDBJ whole genome shotgun (WGS) entry which is preliminary data.</text>
</comment>
<proteinExistence type="predicted"/>
<name>A0ACC3MBA5_9PEZI</name>
<dbReference type="Proteomes" id="UP001281147">
    <property type="component" value="Unassembled WGS sequence"/>
</dbReference>
<sequence length="219" mass="24792">MPAFHIRPGSVAAGDTKRLLDNFDSQLPWLATKGSEGQWGSTRRGDREEKQEEYRAKVERSEIYADQPLSQDWIRTYIAEVEALAEDLDPEIRKLASTEVDGRGLVRVPVAGMVLETKSADYVRSILPERDEKDPFVYLHYLLSDRRTSSIGKGAGAALIAHAKAELRKLGVERMCCDCWRGNDRRLVRYYEGQGFKAIGDFGPEETDNWLGTVLEMRP</sequence>
<gene>
    <name evidence="1" type="ORF">LTR37_021065</name>
</gene>
<evidence type="ECO:0000313" key="1">
    <source>
        <dbReference type="EMBL" id="KAK3680785.1"/>
    </source>
</evidence>
<evidence type="ECO:0000313" key="2">
    <source>
        <dbReference type="Proteomes" id="UP001281147"/>
    </source>
</evidence>
<reference evidence="1" key="1">
    <citation type="submission" date="2023-07" db="EMBL/GenBank/DDBJ databases">
        <title>Black Yeasts Isolated from many extreme environments.</title>
        <authorList>
            <person name="Coleine C."/>
            <person name="Stajich J.E."/>
            <person name="Selbmann L."/>
        </authorList>
    </citation>
    <scope>NUCLEOTIDE SEQUENCE</scope>
    <source>
        <strain evidence="1">CCFEE 5714</strain>
    </source>
</reference>
<keyword evidence="2" id="KW-1185">Reference proteome</keyword>
<organism evidence="1 2">
    <name type="scientific">Vermiconidia calcicola</name>
    <dbReference type="NCBI Taxonomy" id="1690605"/>
    <lineage>
        <taxon>Eukaryota</taxon>
        <taxon>Fungi</taxon>
        <taxon>Dikarya</taxon>
        <taxon>Ascomycota</taxon>
        <taxon>Pezizomycotina</taxon>
        <taxon>Dothideomycetes</taxon>
        <taxon>Dothideomycetidae</taxon>
        <taxon>Mycosphaerellales</taxon>
        <taxon>Extremaceae</taxon>
        <taxon>Vermiconidia</taxon>
    </lineage>
</organism>
<accession>A0ACC3MBA5</accession>
<protein>
    <submittedName>
        <fullName evidence="1">Uncharacterized protein</fullName>
    </submittedName>
</protein>